<sequence length="283" mass="32956">MYEGFSGDELSFKNSKQSTYRVVIKMPRKARVKSKTGIYHIMWRGTGGQDIFHDDGDRLKYLDTVLKYKKRADMSVYAWCLMSNHVHLLLQEGNEDISITMKRVGVSFASYYNWKYSIKGHLFQDRFKSENVENNQYLRAVVRYIHQNPLKAGIVDQVEAWNWSSCRGYYGKTVYPLGLLDAEFVLGMFSSDKEMKRKAFKVFNEKRNLDKCLDESIYKPRLSDEEARAEIRKILGEVEIPQIKGLPRMERNDLLKKVKRINGVSQRQAARILGVSPNLVFKA</sequence>
<reference evidence="2 3" key="1">
    <citation type="journal article" date="2019" name="Int. J. Syst. Evol. Microbiol.">
        <title>The Global Catalogue of Microorganisms (GCM) 10K type strain sequencing project: providing services to taxonomists for standard genome sequencing and annotation.</title>
        <authorList>
            <consortium name="The Broad Institute Genomics Platform"/>
            <consortium name="The Broad Institute Genome Sequencing Center for Infectious Disease"/>
            <person name="Wu L."/>
            <person name="Ma J."/>
        </authorList>
    </citation>
    <scope>NUCLEOTIDE SEQUENCE [LARGE SCALE GENOMIC DNA]</scope>
    <source>
        <strain evidence="2 3">JCM 14193</strain>
    </source>
</reference>
<evidence type="ECO:0000259" key="1">
    <source>
        <dbReference type="SMART" id="SM01321"/>
    </source>
</evidence>
<dbReference type="PANTHER" id="PTHR34322:SF2">
    <property type="entry name" value="TRANSPOSASE IS200-LIKE DOMAIN-CONTAINING PROTEIN"/>
    <property type="match status" value="1"/>
</dbReference>
<organism evidence="2 3">
    <name type="scientific">Alkalibacillus silvisoli</name>
    <dbReference type="NCBI Taxonomy" id="392823"/>
    <lineage>
        <taxon>Bacteria</taxon>
        <taxon>Bacillati</taxon>
        <taxon>Bacillota</taxon>
        <taxon>Bacilli</taxon>
        <taxon>Bacillales</taxon>
        <taxon>Bacillaceae</taxon>
        <taxon>Alkalibacillus</taxon>
    </lineage>
</organism>
<protein>
    <recommendedName>
        <fullName evidence="1">Transposase IS200-like domain-containing protein</fullName>
    </recommendedName>
</protein>
<dbReference type="SUPFAM" id="SSF143422">
    <property type="entry name" value="Transposase IS200-like"/>
    <property type="match status" value="1"/>
</dbReference>
<evidence type="ECO:0000313" key="2">
    <source>
        <dbReference type="EMBL" id="GAA0469446.1"/>
    </source>
</evidence>
<feature type="domain" description="Transposase IS200-like" evidence="1">
    <location>
        <begin position="34"/>
        <end position="148"/>
    </location>
</feature>
<dbReference type="Gene3D" id="3.30.70.1290">
    <property type="entry name" value="Transposase IS200-like"/>
    <property type="match status" value="1"/>
</dbReference>
<dbReference type="RefSeq" id="WP_343784334.1">
    <property type="nucleotide sequence ID" value="NZ_BAAACZ010000027.1"/>
</dbReference>
<name>A0ABN1A7F1_9BACI</name>
<dbReference type="SMART" id="SM01321">
    <property type="entry name" value="Y1_Tnp"/>
    <property type="match status" value="1"/>
</dbReference>
<dbReference type="EMBL" id="BAAACZ010000027">
    <property type="protein sequence ID" value="GAA0469446.1"/>
    <property type="molecule type" value="Genomic_DNA"/>
</dbReference>
<comment type="caution">
    <text evidence="2">The sequence shown here is derived from an EMBL/GenBank/DDBJ whole genome shotgun (WGS) entry which is preliminary data.</text>
</comment>
<dbReference type="InterPro" id="IPR002686">
    <property type="entry name" value="Transposase_17"/>
</dbReference>
<gene>
    <name evidence="2" type="ORF">GCM10008935_26600</name>
</gene>
<dbReference type="Proteomes" id="UP001500740">
    <property type="component" value="Unassembled WGS sequence"/>
</dbReference>
<proteinExistence type="predicted"/>
<dbReference type="Pfam" id="PF01797">
    <property type="entry name" value="Y1_Tnp"/>
    <property type="match status" value="1"/>
</dbReference>
<evidence type="ECO:0000313" key="3">
    <source>
        <dbReference type="Proteomes" id="UP001500740"/>
    </source>
</evidence>
<accession>A0ABN1A7F1</accession>
<dbReference type="InterPro" id="IPR036515">
    <property type="entry name" value="Transposase_17_sf"/>
</dbReference>
<keyword evidence="3" id="KW-1185">Reference proteome</keyword>
<dbReference type="PANTHER" id="PTHR34322">
    <property type="entry name" value="TRANSPOSASE, Y1_TNP DOMAIN-CONTAINING"/>
    <property type="match status" value="1"/>
</dbReference>